<dbReference type="InterPro" id="IPR027385">
    <property type="entry name" value="Beta-barrel_OMP"/>
</dbReference>
<dbReference type="PATRIC" id="fig|54398.4.peg.52"/>
<evidence type="ECO:0000259" key="2">
    <source>
        <dbReference type="Pfam" id="PF13505"/>
    </source>
</evidence>
<evidence type="ECO:0000313" key="4">
    <source>
        <dbReference type="Proteomes" id="UP000051276"/>
    </source>
</evidence>
<dbReference type="STRING" id="54398.Ga0074115_10777"/>
<dbReference type="RefSeq" id="WP_057954984.1">
    <property type="nucleotide sequence ID" value="NZ_KQ556866.1"/>
</dbReference>
<dbReference type="AlphaFoldDB" id="A0A0T5Z7F8"/>
<dbReference type="InterPro" id="IPR030820">
    <property type="entry name" value="OMP_myx_plus_Proteobacteria"/>
</dbReference>
<dbReference type="InterPro" id="IPR011250">
    <property type="entry name" value="OMP/PagP_B-barrel"/>
</dbReference>
<gene>
    <name evidence="3" type="ORF">Ga0076813_14283</name>
</gene>
<feature type="domain" description="Outer membrane protein beta-barrel" evidence="2">
    <location>
        <begin position="55"/>
        <end position="182"/>
    </location>
</feature>
<proteinExistence type="predicted"/>
<evidence type="ECO:0000256" key="1">
    <source>
        <dbReference type="ARBA" id="ARBA00022729"/>
    </source>
</evidence>
<dbReference type="EMBL" id="LMXI01000266">
    <property type="protein sequence ID" value="KRT58850.1"/>
    <property type="molecule type" value="Genomic_DNA"/>
</dbReference>
<organism evidence="3 4">
    <name type="scientific">endosymbiont of Ridgeia piscesae</name>
    <dbReference type="NCBI Taxonomy" id="54398"/>
    <lineage>
        <taxon>Bacteria</taxon>
        <taxon>Pseudomonadati</taxon>
        <taxon>Pseudomonadota</taxon>
        <taxon>Gammaproteobacteria</taxon>
        <taxon>sulfur-oxidizing symbionts</taxon>
    </lineage>
</organism>
<evidence type="ECO:0000313" key="3">
    <source>
        <dbReference type="EMBL" id="KRT58850.1"/>
    </source>
</evidence>
<dbReference type="Proteomes" id="UP000051276">
    <property type="component" value="Unassembled WGS sequence"/>
</dbReference>
<keyword evidence="1" id="KW-0732">Signal</keyword>
<dbReference type="Pfam" id="PF13505">
    <property type="entry name" value="OMP_b-brl"/>
    <property type="match status" value="1"/>
</dbReference>
<dbReference type="Gene3D" id="2.40.160.20">
    <property type="match status" value="1"/>
</dbReference>
<name>A0A0T5Z7F8_9GAMM</name>
<protein>
    <submittedName>
        <fullName evidence="3">Outer membrane beta-barrel protein</fullName>
    </submittedName>
</protein>
<dbReference type="SUPFAM" id="SSF56925">
    <property type="entry name" value="OMPA-like"/>
    <property type="match status" value="1"/>
</dbReference>
<accession>A0A0T5Z7F8</accession>
<sequence>MEIRRRFLLLIAGLLCWQPVSLLGAEPIIEPDLPRREIVEPAIDTEDFEIGLFAGALSIEDFGTNPVYGVRLNYHLTEDFFLEAGLTSSRASKTSYELLSGGAQLLTDSERNFTYYNLSVGYNLLPGEVFIGRDRAFNSQLYLIGGAGSSTFAGDDHFSINLGLGYRLLLSDSFALHLDLRDQLFSSDLLGEEKTTHNIEMSGGLSIFF</sequence>
<reference evidence="3 4" key="1">
    <citation type="submission" date="2015-11" db="EMBL/GenBank/DDBJ databases">
        <title>The genome of Candidatus Endoriftia persephone in Ridgeia piscesae and population structure of the North Eastern Pacific vestimentiferan symbionts.</title>
        <authorList>
            <person name="Perez M."/>
            <person name="Juniper K.S."/>
        </authorList>
    </citation>
    <scope>NUCLEOTIDE SEQUENCE [LARGE SCALE GENOMIC DNA]</scope>
    <source>
        <strain evidence="3">Ind10</strain>
    </source>
</reference>
<comment type="caution">
    <text evidence="3">The sequence shown here is derived from an EMBL/GenBank/DDBJ whole genome shotgun (WGS) entry which is preliminary data.</text>
</comment>
<dbReference type="NCBIfam" id="TIGR04565">
    <property type="entry name" value="OMP_myx_plus"/>
    <property type="match status" value="1"/>
</dbReference>